<evidence type="ECO:0000313" key="2">
    <source>
        <dbReference type="EMBL" id="AUR82638.1"/>
    </source>
</evidence>
<feature type="transmembrane region" description="Helical" evidence="1">
    <location>
        <begin position="20"/>
        <end position="47"/>
    </location>
</feature>
<keyword evidence="1" id="KW-0472">Membrane</keyword>
<gene>
    <name evidence="2" type="ORF">NVP1026O_047</name>
</gene>
<keyword evidence="1" id="KW-0812">Transmembrane</keyword>
<protein>
    <submittedName>
        <fullName evidence="2">TMhelix containing protein</fullName>
    </submittedName>
</protein>
<proteinExistence type="predicted"/>
<keyword evidence="1" id="KW-1133">Transmembrane helix</keyword>
<evidence type="ECO:0000313" key="3">
    <source>
        <dbReference type="Proteomes" id="UP000267098"/>
    </source>
</evidence>
<sequence length="66" mass="7898">MMHNKFFRFMFKPFWNVADILIYVLALTLMIPTMGLWGFIPIFALIYMNTIMEAKIGWEVFDNTQD</sequence>
<evidence type="ECO:0000256" key="1">
    <source>
        <dbReference type="SAM" id="Phobius"/>
    </source>
</evidence>
<accession>A0A2I7QML3</accession>
<dbReference type="Proteomes" id="UP000267098">
    <property type="component" value="Segment"/>
</dbReference>
<reference evidence="2 3" key="1">
    <citation type="submission" date="2017-11" db="EMBL/GenBank/DDBJ databases">
        <title>A major lineage of nontailed dsDNA viruses as unrecognized killers of marine bacteria.</title>
        <authorList>
            <person name="Kauffman K.M."/>
            <person name="Hussain F.A."/>
            <person name="Yang J."/>
            <person name="Arevalo P."/>
            <person name="Brown J.M."/>
            <person name="Chang W.K."/>
            <person name="VanInsberghe D."/>
            <person name="Elsherbini J."/>
            <person name="Cutler M.B."/>
            <person name="Kelly L."/>
            <person name="Polz M.F."/>
        </authorList>
    </citation>
    <scope>NUCLEOTIDE SEQUENCE [LARGE SCALE GENOMIC DNA]</scope>
</reference>
<keyword evidence="3" id="KW-1185">Reference proteome</keyword>
<dbReference type="EMBL" id="MG592410">
    <property type="protein sequence ID" value="AUR82638.1"/>
    <property type="molecule type" value="Genomic_DNA"/>
</dbReference>
<name>A0A2I7QML3_9CAUD</name>
<organism evidence="2 3">
    <name type="scientific">Vibrio phage 1.026.O._10N.222.49.C7</name>
    <dbReference type="NCBI Taxonomy" id="1881421"/>
    <lineage>
        <taxon>Viruses</taxon>
        <taxon>Duplodnaviria</taxon>
        <taxon>Heunggongvirae</taxon>
        <taxon>Uroviricota</taxon>
        <taxon>Caudoviricetes</taxon>
        <taxon>Schitoviridae</taxon>
        <taxon>Pontosvirinae</taxon>
        <taxon>Nahantvirus</taxon>
        <taxon>Nahantvirus 49C7</taxon>
    </lineage>
</organism>